<feature type="transmembrane region" description="Helical" evidence="1">
    <location>
        <begin position="320"/>
        <end position="337"/>
    </location>
</feature>
<feature type="transmembrane region" description="Helical" evidence="1">
    <location>
        <begin position="291"/>
        <end position="308"/>
    </location>
</feature>
<dbReference type="Proteomes" id="UP000515237">
    <property type="component" value="Chromosome"/>
</dbReference>
<dbReference type="KEGG" id="aswu:HUW51_04935"/>
<keyword evidence="3" id="KW-0808">Transferase</keyword>
<feature type="transmembrane region" description="Helical" evidence="1">
    <location>
        <begin position="77"/>
        <end position="97"/>
    </location>
</feature>
<feature type="transmembrane region" description="Helical" evidence="1">
    <location>
        <begin position="117"/>
        <end position="136"/>
    </location>
</feature>
<keyword evidence="3" id="KW-0012">Acyltransferase</keyword>
<feature type="domain" description="Acyltransferase 3" evidence="2">
    <location>
        <begin position="13"/>
        <end position="337"/>
    </location>
</feature>
<feature type="transmembrane region" description="Helical" evidence="1">
    <location>
        <begin position="187"/>
        <end position="209"/>
    </location>
</feature>
<reference evidence="3 4" key="1">
    <citation type="journal article" date="2018" name="Int. J. Syst. Evol. Microbiol.">
        <title>Adhaeribacter swui sp. nov., isolated from wet mud.</title>
        <authorList>
            <person name="Kim D.U."/>
            <person name="Kim K.W."/>
            <person name="Kang M.S."/>
            <person name="Kim J.Y."/>
            <person name="Jang J.H."/>
            <person name="Kim M.K."/>
        </authorList>
    </citation>
    <scope>NUCLEOTIDE SEQUENCE [LARGE SCALE GENOMIC DNA]</scope>
    <source>
        <strain evidence="3 4">KCTC 52873</strain>
    </source>
</reference>
<sequence length="366" mass="42337">MKANIKRREPKTDILRAIAITCIILGHSKPNSIILEIRNFNVVLMMLLLGNSFYLSSQKKNFSYLDYVKKRFQRLVVPAWMFLTFFFCFFYLVSVIAEDKYYFSFSKIITSYSLTSGIGYVWIIKVSFLVAILSPFILKLSNKVKSNFWYYLLLVAGYGVYALLLFIHDQLHGFYSALNNINHYLDGAVRTLFTEFIFYGLSYSLIAAFGVRLSRLSRREIAGACLLFLGIFLLLGYQNNHLAVQAFKYPPQLYYISYGVFVSLLLYQLLDYSVFKNLFNNQLVLFLSKTSAWVYFWHIVFVYVLSLFRKSLPVVIAETSLGRFLFIMISAVVVAFIHQRLKAGFKTYDNKGDIPVIPPISQTSHV</sequence>
<dbReference type="AlphaFoldDB" id="A0A7G7G4M0"/>
<dbReference type="EMBL" id="CP055156">
    <property type="protein sequence ID" value="QNF32104.1"/>
    <property type="molecule type" value="Genomic_DNA"/>
</dbReference>
<keyword evidence="1" id="KW-1133">Transmembrane helix</keyword>
<dbReference type="Pfam" id="PF01757">
    <property type="entry name" value="Acyl_transf_3"/>
    <property type="match status" value="1"/>
</dbReference>
<dbReference type="RefSeq" id="WP_185272885.1">
    <property type="nucleotide sequence ID" value="NZ_CP055156.1"/>
</dbReference>
<evidence type="ECO:0000313" key="4">
    <source>
        <dbReference type="Proteomes" id="UP000515237"/>
    </source>
</evidence>
<feature type="transmembrane region" description="Helical" evidence="1">
    <location>
        <begin position="148"/>
        <end position="167"/>
    </location>
</feature>
<feature type="transmembrane region" description="Helical" evidence="1">
    <location>
        <begin position="252"/>
        <end position="270"/>
    </location>
</feature>
<evidence type="ECO:0000259" key="2">
    <source>
        <dbReference type="Pfam" id="PF01757"/>
    </source>
</evidence>
<evidence type="ECO:0000313" key="3">
    <source>
        <dbReference type="EMBL" id="QNF32104.1"/>
    </source>
</evidence>
<name>A0A7G7G4M0_9BACT</name>
<accession>A0A7G7G4M0</accession>
<dbReference type="InterPro" id="IPR002656">
    <property type="entry name" value="Acyl_transf_3_dom"/>
</dbReference>
<evidence type="ECO:0000256" key="1">
    <source>
        <dbReference type="SAM" id="Phobius"/>
    </source>
</evidence>
<keyword evidence="1" id="KW-0812">Transmembrane</keyword>
<dbReference type="GO" id="GO:0016747">
    <property type="term" value="F:acyltransferase activity, transferring groups other than amino-acyl groups"/>
    <property type="evidence" value="ECO:0007669"/>
    <property type="project" value="InterPro"/>
</dbReference>
<proteinExistence type="predicted"/>
<organism evidence="3 4">
    <name type="scientific">Adhaeribacter swui</name>
    <dbReference type="NCBI Taxonomy" id="2086471"/>
    <lineage>
        <taxon>Bacteria</taxon>
        <taxon>Pseudomonadati</taxon>
        <taxon>Bacteroidota</taxon>
        <taxon>Cytophagia</taxon>
        <taxon>Cytophagales</taxon>
        <taxon>Hymenobacteraceae</taxon>
        <taxon>Adhaeribacter</taxon>
    </lineage>
</organism>
<keyword evidence="1" id="KW-0472">Membrane</keyword>
<keyword evidence="4" id="KW-1185">Reference proteome</keyword>
<feature type="transmembrane region" description="Helical" evidence="1">
    <location>
        <begin position="221"/>
        <end position="240"/>
    </location>
</feature>
<gene>
    <name evidence="3" type="ORF">HUW51_04935</name>
</gene>
<protein>
    <submittedName>
        <fullName evidence="3">Acyltransferase family protein</fullName>
    </submittedName>
</protein>